<protein>
    <submittedName>
        <fullName evidence="2">Uncharacterized protein</fullName>
    </submittedName>
</protein>
<dbReference type="Proteomes" id="UP000254518">
    <property type="component" value="Unassembled WGS sequence"/>
</dbReference>
<dbReference type="EMBL" id="VLKX01000001">
    <property type="protein sequence ID" value="TWI52114.1"/>
    <property type="molecule type" value="Genomic_DNA"/>
</dbReference>
<name>A0A562Q5W2_9FLAO</name>
<accession>A0A562Q5W2</accession>
<evidence type="ECO:0000313" key="3">
    <source>
        <dbReference type="Proteomes" id="UP000254518"/>
    </source>
</evidence>
<reference evidence="2" key="3">
    <citation type="submission" date="2019-07" db="EMBL/GenBank/DDBJ databases">
        <authorList>
            <person name="Whitman W."/>
            <person name="Huntemann M."/>
            <person name="Clum A."/>
            <person name="Pillay M."/>
            <person name="Palaniappan K."/>
            <person name="Varghese N."/>
            <person name="Mikhailova N."/>
            <person name="Stamatis D."/>
            <person name="Reddy T."/>
            <person name="Daum C."/>
            <person name="Shapiro N."/>
            <person name="Ivanova N."/>
            <person name="Kyrpides N."/>
            <person name="Woyke T."/>
        </authorList>
    </citation>
    <scope>NUCLEOTIDE SEQUENCE</scope>
    <source>
        <strain evidence="2">CGMCC 1.5380</strain>
    </source>
</reference>
<organism evidence="2 4">
    <name type="scientific">Flavobacterium glaciei</name>
    <dbReference type="NCBI Taxonomy" id="386300"/>
    <lineage>
        <taxon>Bacteria</taxon>
        <taxon>Pseudomonadati</taxon>
        <taxon>Bacteroidota</taxon>
        <taxon>Flavobacteriia</taxon>
        <taxon>Flavobacteriales</taxon>
        <taxon>Flavobacteriaceae</taxon>
        <taxon>Flavobacterium</taxon>
    </lineage>
</organism>
<proteinExistence type="predicted"/>
<gene>
    <name evidence="1" type="ORF">DFR66_101256</name>
    <name evidence="2" type="ORF">IQ02_00253</name>
</gene>
<evidence type="ECO:0000313" key="1">
    <source>
        <dbReference type="EMBL" id="RDI58328.1"/>
    </source>
</evidence>
<sequence>MKRLIKRKIKGIKDSLKKEILKYVLPNGFYFSQKGYCPCCDLEVHFQSKNSWLRDYLFAVIVSQFHEKEL</sequence>
<reference evidence="2 4" key="1">
    <citation type="journal article" date="2015" name="Stand. Genomic Sci.">
        <title>Genomic Encyclopedia of Bacterial and Archaeal Type Strains, Phase III: the genomes of soil and plant-associated and newly described type strains.</title>
        <authorList>
            <person name="Whitman W.B."/>
            <person name="Woyke T."/>
            <person name="Klenk H.P."/>
            <person name="Zhou Y."/>
            <person name="Lilburn T.G."/>
            <person name="Beck B.J."/>
            <person name="De Vos P."/>
            <person name="Vandamme P."/>
            <person name="Eisen J.A."/>
            <person name="Garrity G."/>
            <person name="Hugenholtz P."/>
            <person name="Kyrpides N.C."/>
        </authorList>
    </citation>
    <scope>NUCLEOTIDE SEQUENCE [LARGE SCALE GENOMIC DNA]</scope>
    <source>
        <strain evidence="2 4">CGMCC 1.5380</strain>
    </source>
</reference>
<dbReference type="Proteomes" id="UP000321392">
    <property type="component" value="Unassembled WGS sequence"/>
</dbReference>
<reference evidence="1 3" key="2">
    <citation type="submission" date="2018-07" db="EMBL/GenBank/DDBJ databases">
        <title>Genomic Encyclopedia of Type Strains, Phase IV (KMG-IV): sequencing the most valuable type-strain genomes for metagenomic binning, comparative biology and taxonomic classification.</title>
        <authorList>
            <person name="Goeker M."/>
        </authorList>
    </citation>
    <scope>NUCLEOTIDE SEQUENCE [LARGE SCALE GENOMIC DNA]</scope>
    <source>
        <strain evidence="1 3">DSM 19728</strain>
    </source>
</reference>
<dbReference type="AlphaFoldDB" id="A0A562Q5W2"/>
<keyword evidence="3" id="KW-1185">Reference proteome</keyword>
<dbReference type="EMBL" id="QQBA01000001">
    <property type="protein sequence ID" value="RDI58328.1"/>
    <property type="molecule type" value="Genomic_DNA"/>
</dbReference>
<comment type="caution">
    <text evidence="2">The sequence shown here is derived from an EMBL/GenBank/DDBJ whole genome shotgun (WGS) entry which is preliminary data.</text>
</comment>
<evidence type="ECO:0000313" key="2">
    <source>
        <dbReference type="EMBL" id="TWI52114.1"/>
    </source>
</evidence>
<evidence type="ECO:0000313" key="4">
    <source>
        <dbReference type="Proteomes" id="UP000321392"/>
    </source>
</evidence>